<dbReference type="SUPFAM" id="SSF53335">
    <property type="entry name" value="S-adenosyl-L-methionine-dependent methyltransferases"/>
    <property type="match status" value="2"/>
</dbReference>
<comment type="function">
    <text evidence="6">Specifically methylates the guanine in position 2445 (m2G2445) and the guanine in position 2069 (m7G2069) of 23S rRNA.</text>
</comment>
<dbReference type="Pfam" id="PF10672">
    <property type="entry name" value="Methyltrans_SAM"/>
    <property type="match status" value="1"/>
</dbReference>
<evidence type="ECO:0000313" key="9">
    <source>
        <dbReference type="EMBL" id="MBB1125255.1"/>
    </source>
</evidence>
<comment type="subcellular location">
    <subcellularLocation>
        <location evidence="6">Cytoplasm</location>
    </subcellularLocation>
</comment>
<dbReference type="Gene3D" id="3.30.750.80">
    <property type="entry name" value="RNA methyltransferase domain (HRMD) like"/>
    <property type="match status" value="1"/>
</dbReference>
<name>A0A839H5R2_9GAMM</name>
<proteinExistence type="inferred from homology"/>
<dbReference type="GO" id="GO:0070043">
    <property type="term" value="F:rRNA (guanine-N7-)-methyltransferase activity"/>
    <property type="evidence" value="ECO:0007669"/>
    <property type="project" value="UniProtKB-UniRule"/>
</dbReference>
<gene>
    <name evidence="9" type="primary">rlmKL</name>
    <name evidence="6" type="synonym">rlmL</name>
    <name evidence="9" type="ORF">HUK38_03290</name>
</gene>
<comment type="caution">
    <text evidence="9">The sequence shown here is derived from an EMBL/GenBank/DDBJ whole genome shotgun (WGS) entry which is preliminary data.</text>
</comment>
<dbReference type="NCBIfam" id="NF008748">
    <property type="entry name" value="PRK11783.1"/>
    <property type="match status" value="1"/>
</dbReference>
<dbReference type="PANTHER" id="PTHR47313:SF1">
    <property type="entry name" value="RIBOSOMAL RNA LARGE SUBUNIT METHYLTRANSFERASE K_L"/>
    <property type="match status" value="1"/>
</dbReference>
<dbReference type="InterPro" id="IPR019614">
    <property type="entry name" value="SAM-dep_methyl-trfase"/>
</dbReference>
<keyword evidence="4 6" id="KW-0808">Transferase</keyword>
<evidence type="ECO:0000259" key="8">
    <source>
        <dbReference type="PROSITE" id="PS51165"/>
    </source>
</evidence>
<dbReference type="InterPro" id="IPR004114">
    <property type="entry name" value="THUMP_dom"/>
</dbReference>
<comment type="similarity">
    <text evidence="6">Belongs to the methyltransferase superfamily. RlmKL family.</text>
</comment>
<keyword evidence="5 6" id="KW-0949">S-adenosyl-L-methionine</keyword>
<evidence type="ECO:0000256" key="4">
    <source>
        <dbReference type="ARBA" id="ARBA00022679"/>
    </source>
</evidence>
<dbReference type="SMART" id="SM00981">
    <property type="entry name" value="THUMP"/>
    <property type="match status" value="1"/>
</dbReference>
<dbReference type="RefSeq" id="WP_182582438.1">
    <property type="nucleotide sequence ID" value="NZ_JABVCQ010000005.1"/>
</dbReference>
<keyword evidence="3 6" id="KW-0489">Methyltransferase</keyword>
<evidence type="ECO:0000256" key="6">
    <source>
        <dbReference type="HAMAP-Rule" id="MF_01858"/>
    </source>
</evidence>
<dbReference type="AlphaFoldDB" id="A0A839H5R2"/>
<dbReference type="PIRSF" id="PIRSF037618">
    <property type="entry name" value="RNA_Mtase_bacteria_prd"/>
    <property type="match status" value="1"/>
</dbReference>
<evidence type="ECO:0000256" key="5">
    <source>
        <dbReference type="ARBA" id="ARBA00022691"/>
    </source>
</evidence>
<dbReference type="PANTHER" id="PTHR47313">
    <property type="entry name" value="RIBOSOMAL RNA LARGE SUBUNIT METHYLTRANSFERASE K/L"/>
    <property type="match status" value="1"/>
</dbReference>
<comment type="catalytic activity">
    <reaction evidence="6">
        <text>guanosine(2445) in 23S rRNA + S-adenosyl-L-methionine = N(2)-methylguanosine(2445) in 23S rRNA + S-adenosyl-L-homocysteine + H(+)</text>
        <dbReference type="Rhea" id="RHEA:42740"/>
        <dbReference type="Rhea" id="RHEA-COMP:10215"/>
        <dbReference type="Rhea" id="RHEA-COMP:10216"/>
        <dbReference type="ChEBI" id="CHEBI:15378"/>
        <dbReference type="ChEBI" id="CHEBI:57856"/>
        <dbReference type="ChEBI" id="CHEBI:59789"/>
        <dbReference type="ChEBI" id="CHEBI:74269"/>
        <dbReference type="ChEBI" id="CHEBI:74481"/>
        <dbReference type="EC" id="2.1.1.173"/>
    </reaction>
</comment>
<dbReference type="GO" id="GO:0003723">
    <property type="term" value="F:RNA binding"/>
    <property type="evidence" value="ECO:0007669"/>
    <property type="project" value="UniProtKB-UniRule"/>
</dbReference>
<accession>A0A839H5R2</accession>
<protein>
    <recommendedName>
        <fullName evidence="6">Ribosomal RNA large subunit methyltransferase K/L</fullName>
    </recommendedName>
    <domain>
        <recommendedName>
            <fullName evidence="6">23S rRNA m2G2445 methyltransferase</fullName>
            <ecNumber evidence="6">2.1.1.173</ecNumber>
        </recommendedName>
        <alternativeName>
            <fullName evidence="6">rRNA (guanine-N(2)-)-methyltransferase RlmL</fullName>
        </alternativeName>
    </domain>
    <domain>
        <recommendedName>
            <fullName evidence="6">23S rRNA m7G2069 methyltransferase</fullName>
            <ecNumber evidence="6">2.1.1.264</ecNumber>
        </recommendedName>
        <alternativeName>
            <fullName evidence="6">rRNA (guanine-N(7)-)-methyltransferase RlmK</fullName>
        </alternativeName>
    </domain>
</protein>
<dbReference type="CDD" id="cd11715">
    <property type="entry name" value="THUMP_AdoMetMT"/>
    <property type="match status" value="1"/>
</dbReference>
<keyword evidence="10" id="KW-1185">Reference proteome</keyword>
<dbReference type="PROSITE" id="PS51165">
    <property type="entry name" value="THUMP"/>
    <property type="match status" value="1"/>
</dbReference>
<dbReference type="InterPro" id="IPR002052">
    <property type="entry name" value="DNA_methylase_N6_adenine_CS"/>
</dbReference>
<dbReference type="Gene3D" id="3.40.50.150">
    <property type="entry name" value="Vaccinia Virus protein VP39"/>
    <property type="match status" value="2"/>
</dbReference>
<evidence type="ECO:0000256" key="1">
    <source>
        <dbReference type="ARBA" id="ARBA00022490"/>
    </source>
</evidence>
<dbReference type="HAMAP" id="MF_01858">
    <property type="entry name" value="23SrRNA_methyltr_KL"/>
    <property type="match status" value="1"/>
</dbReference>
<dbReference type="GO" id="GO:0052915">
    <property type="term" value="F:23S rRNA (guanine(2445)-N(2))-methyltransferase activity"/>
    <property type="evidence" value="ECO:0007669"/>
    <property type="project" value="UniProtKB-UniRule"/>
</dbReference>
<dbReference type="Pfam" id="PF02926">
    <property type="entry name" value="THUMP"/>
    <property type="match status" value="1"/>
</dbReference>
<sequence length="728" mass="80700">MKFFVTTARHLEALLTSELCELGLKTAHETRAGAHLTGNLTDAYRACLWSRVANRVLLPLAQFTATDAEALYAGTDSIDWSAHFSPAQTFAVQVDCAQSQLTHSHFAALKIKDAIVDQFRRRSGERPSVDVSQPDIRLYAHLFRDEVTLSLDLSGHSLHRRGYREQLSAASMKETLAAAVLLRAGWAQLAADGAALFDPMCGAGTLPIEAALIAADIAPGLQRQQWGFTAWHGHDAAAWAALVSEAAERRAAGLARWRRDGGSITGYDAQPSAIRAALGNLARADLIGDVHFECRDLSASRPRRAGDTGLVVVNPPYGERLSGDEGELENLYAQLGQLLRDRFDGWHAAVLTANPELGKQIGLRATRQHRLFNGQLDCRLLHFSVTPALVMSHQPRPLPVIERSAGAEMFANRLRKNRRTLTSWLQREQISCYRLYDADLPEYAVAVDIYTSVATATAPARHFAQVQEYAAPASIDPTIARRRLREAVAVIAEELQLPASAVVCKIRQRQRGTAQYERQDAAGQWLTVAEDGLQLLVNLTDYLDTGLFLDHRLTRRQLRDRAAGRRFLNLFGYTATASCYAAAGGALSTTTVDLSNTYCDWARRNLALNGFAAPQHRVIQAECLEWLTEAQRARQQFDLIFLDPPTFSTSKRMTTTFDVQRDHVDVIQAAVALLAAGGELIFSTNRRGFRLDQAALAEWQPEDITRSTIPRDFARTPQVHRCWRFKMA</sequence>
<keyword evidence="7" id="KW-0694">RNA-binding</keyword>
<dbReference type="PROSITE" id="PS00092">
    <property type="entry name" value="N6_MTASE"/>
    <property type="match status" value="1"/>
</dbReference>
<dbReference type="InterPro" id="IPR017244">
    <property type="entry name" value="23SrRNA_methyltr_KL"/>
</dbReference>
<evidence type="ECO:0000256" key="2">
    <source>
        <dbReference type="ARBA" id="ARBA00022552"/>
    </source>
</evidence>
<dbReference type="GO" id="GO:0005737">
    <property type="term" value="C:cytoplasm"/>
    <property type="evidence" value="ECO:0007669"/>
    <property type="project" value="UniProtKB-SubCell"/>
</dbReference>
<reference evidence="9 10" key="1">
    <citation type="journal article" date="2020" name="Arch. Microbiol.">
        <title>The genome sequence of the giant phototrophic gammaproteobacterium Thiospirillum jenense gives insight into its physiological properties and phylogenetic relationships.</title>
        <authorList>
            <person name="Imhoff J.F."/>
            <person name="Meyer T.E."/>
            <person name="Kyndt J.A."/>
        </authorList>
    </citation>
    <scope>NUCLEOTIDE SEQUENCE [LARGE SCALE GENOMIC DNA]</scope>
    <source>
        <strain evidence="9 10">DSM 216</strain>
    </source>
</reference>
<dbReference type="InterPro" id="IPR029063">
    <property type="entry name" value="SAM-dependent_MTases_sf"/>
</dbReference>
<dbReference type="Pfam" id="PF01170">
    <property type="entry name" value="UPF0020"/>
    <property type="match status" value="1"/>
</dbReference>
<organism evidence="9 10">
    <name type="scientific">Thiospirillum jenense</name>
    <dbReference type="NCBI Taxonomy" id="1653858"/>
    <lineage>
        <taxon>Bacteria</taxon>
        <taxon>Pseudomonadati</taxon>
        <taxon>Pseudomonadota</taxon>
        <taxon>Gammaproteobacteria</taxon>
        <taxon>Chromatiales</taxon>
        <taxon>Chromatiaceae</taxon>
        <taxon>Thiospirillum</taxon>
    </lineage>
</organism>
<dbReference type="Pfam" id="PF22020">
    <property type="entry name" value="RlmL_1st"/>
    <property type="match status" value="1"/>
</dbReference>
<comment type="catalytic activity">
    <reaction evidence="6">
        <text>guanosine(2069) in 23S rRNA + S-adenosyl-L-methionine = N(2)-methylguanosine(2069) in 23S rRNA + S-adenosyl-L-homocysteine + H(+)</text>
        <dbReference type="Rhea" id="RHEA:43772"/>
        <dbReference type="Rhea" id="RHEA-COMP:10688"/>
        <dbReference type="Rhea" id="RHEA-COMP:10689"/>
        <dbReference type="ChEBI" id="CHEBI:15378"/>
        <dbReference type="ChEBI" id="CHEBI:57856"/>
        <dbReference type="ChEBI" id="CHEBI:59789"/>
        <dbReference type="ChEBI" id="CHEBI:74269"/>
        <dbReference type="ChEBI" id="CHEBI:74481"/>
        <dbReference type="EC" id="2.1.1.264"/>
    </reaction>
</comment>
<feature type="domain" description="THUMP" evidence="8">
    <location>
        <begin position="42"/>
        <end position="153"/>
    </location>
</feature>
<dbReference type="EC" id="2.1.1.173" evidence="6"/>
<dbReference type="EMBL" id="JABVCQ010000005">
    <property type="protein sequence ID" value="MBB1125255.1"/>
    <property type="molecule type" value="Genomic_DNA"/>
</dbReference>
<dbReference type="InterPro" id="IPR000241">
    <property type="entry name" value="RlmKL-like_Mtase"/>
</dbReference>
<dbReference type="Proteomes" id="UP000548632">
    <property type="component" value="Unassembled WGS sequence"/>
</dbReference>
<dbReference type="InterPro" id="IPR054170">
    <property type="entry name" value="RlmL_1st"/>
</dbReference>
<dbReference type="EC" id="2.1.1.264" evidence="6"/>
<keyword evidence="2 6" id="KW-0698">rRNA processing</keyword>
<evidence type="ECO:0000256" key="3">
    <source>
        <dbReference type="ARBA" id="ARBA00022603"/>
    </source>
</evidence>
<dbReference type="Gene3D" id="3.30.2130.30">
    <property type="match status" value="1"/>
</dbReference>
<evidence type="ECO:0000256" key="7">
    <source>
        <dbReference type="PROSITE-ProRule" id="PRU00529"/>
    </source>
</evidence>
<keyword evidence="1 6" id="KW-0963">Cytoplasm</keyword>
<evidence type="ECO:0000313" key="10">
    <source>
        <dbReference type="Proteomes" id="UP000548632"/>
    </source>
</evidence>